<organism evidence="2">
    <name type="scientific">marine sediment metagenome</name>
    <dbReference type="NCBI Taxonomy" id="412755"/>
    <lineage>
        <taxon>unclassified sequences</taxon>
        <taxon>metagenomes</taxon>
        <taxon>ecological metagenomes</taxon>
    </lineage>
</organism>
<dbReference type="InterPro" id="IPR010496">
    <property type="entry name" value="AL/BT2_dom"/>
</dbReference>
<feature type="non-terminal residue" evidence="2">
    <location>
        <position position="1"/>
    </location>
</feature>
<gene>
    <name evidence="2" type="ORF">S03H2_50237</name>
</gene>
<dbReference type="GO" id="GO:0016787">
    <property type="term" value="F:hydrolase activity"/>
    <property type="evidence" value="ECO:0007669"/>
    <property type="project" value="InterPro"/>
</dbReference>
<dbReference type="EMBL" id="BARU01031796">
    <property type="protein sequence ID" value="GAH63815.1"/>
    <property type="molecule type" value="Genomic_DNA"/>
</dbReference>
<dbReference type="Pfam" id="PF06439">
    <property type="entry name" value="3keto-disac_hyd"/>
    <property type="match status" value="1"/>
</dbReference>
<evidence type="ECO:0000259" key="1">
    <source>
        <dbReference type="Pfam" id="PF06439"/>
    </source>
</evidence>
<evidence type="ECO:0000313" key="2">
    <source>
        <dbReference type="EMBL" id="GAH63815.1"/>
    </source>
</evidence>
<comment type="caution">
    <text evidence="2">The sequence shown here is derived from an EMBL/GenBank/DDBJ whole genome shotgun (WGS) entry which is preliminary data.</text>
</comment>
<dbReference type="Gene3D" id="2.60.120.560">
    <property type="entry name" value="Exo-inulinase, domain 1"/>
    <property type="match status" value="1"/>
</dbReference>
<protein>
    <recommendedName>
        <fullName evidence="1">3-keto-alpha-glucoside-1,2-lyase/3-keto-2-hydroxy-glucal hydratase domain-containing protein</fullName>
    </recommendedName>
</protein>
<feature type="domain" description="3-keto-alpha-glucoside-1,2-lyase/3-keto-2-hydroxy-glucal hydratase" evidence="1">
    <location>
        <begin position="22"/>
        <end position="147"/>
    </location>
</feature>
<dbReference type="AlphaFoldDB" id="X1I3C6"/>
<proteinExistence type="predicted"/>
<sequence length="160" mass="17959">IILETGDSLTGVIWAGPVLRMNYEINLDAMRLNGDDFFCGLTFPVGDSCVTFIVGGWAGSVCGISSIDYYDASDNETTVKAYFDNNRWYHIRVRVTPGRIQCWIDDEQYVDLQTRGKKLTVRIDVKKSRPLGIASWRTAAAIKNIRLTKLPDTPSTPEIH</sequence>
<reference evidence="2" key="1">
    <citation type="journal article" date="2014" name="Front. Microbiol.">
        <title>High frequency of phylogenetically diverse reductive dehalogenase-homologous genes in deep subseafloor sedimentary metagenomes.</title>
        <authorList>
            <person name="Kawai M."/>
            <person name="Futagami T."/>
            <person name="Toyoda A."/>
            <person name="Takaki Y."/>
            <person name="Nishi S."/>
            <person name="Hori S."/>
            <person name="Arai W."/>
            <person name="Tsubouchi T."/>
            <person name="Morono Y."/>
            <person name="Uchiyama I."/>
            <person name="Ito T."/>
            <person name="Fujiyama A."/>
            <person name="Inagaki F."/>
            <person name="Takami H."/>
        </authorList>
    </citation>
    <scope>NUCLEOTIDE SEQUENCE</scope>
    <source>
        <strain evidence="2">Expedition CK06-06</strain>
    </source>
</reference>
<name>X1I3C6_9ZZZZ</name>
<accession>X1I3C6</accession>